<organism evidence="13">
    <name type="scientific">Arabidopsis lyrata subsp. lyrata</name>
    <name type="common">Lyre-leaved rock-cress</name>
    <dbReference type="NCBI Taxonomy" id="81972"/>
    <lineage>
        <taxon>Eukaryota</taxon>
        <taxon>Viridiplantae</taxon>
        <taxon>Streptophyta</taxon>
        <taxon>Embryophyta</taxon>
        <taxon>Tracheophyta</taxon>
        <taxon>Spermatophyta</taxon>
        <taxon>Magnoliopsida</taxon>
        <taxon>eudicotyledons</taxon>
        <taxon>Gunneridae</taxon>
        <taxon>Pentapetalae</taxon>
        <taxon>rosids</taxon>
        <taxon>malvids</taxon>
        <taxon>Brassicales</taxon>
        <taxon>Brassicaceae</taxon>
        <taxon>Camelineae</taxon>
        <taxon>Arabidopsis</taxon>
    </lineage>
</organism>
<evidence type="ECO:0000256" key="1">
    <source>
        <dbReference type="ARBA" id="ARBA00000900"/>
    </source>
</evidence>
<protein>
    <recommendedName>
        <fullName evidence="3">RING-type E3 ubiquitin transferase</fullName>
        <ecNumber evidence="3">2.3.2.27</ecNumber>
    </recommendedName>
</protein>
<evidence type="ECO:0000256" key="8">
    <source>
        <dbReference type="ARBA" id="ARBA00024209"/>
    </source>
</evidence>
<dbReference type="GO" id="GO:0061630">
    <property type="term" value="F:ubiquitin protein ligase activity"/>
    <property type="evidence" value="ECO:0007669"/>
    <property type="project" value="UniProtKB-EC"/>
</dbReference>
<comment type="pathway">
    <text evidence="2">Protein modification; protein ubiquitination.</text>
</comment>
<keyword evidence="10" id="KW-0472">Membrane</keyword>
<evidence type="ECO:0000256" key="4">
    <source>
        <dbReference type="ARBA" id="ARBA00022723"/>
    </source>
</evidence>
<evidence type="ECO:0000256" key="5">
    <source>
        <dbReference type="ARBA" id="ARBA00022771"/>
    </source>
</evidence>
<dbReference type="GO" id="GO:0008270">
    <property type="term" value="F:zinc ion binding"/>
    <property type="evidence" value="ECO:0007669"/>
    <property type="project" value="UniProtKB-KW"/>
</dbReference>
<feature type="transmembrane region" description="Helical" evidence="10">
    <location>
        <begin position="15"/>
        <end position="33"/>
    </location>
</feature>
<keyword evidence="10" id="KW-0812">Transmembrane</keyword>
<dbReference type="Pfam" id="PF13639">
    <property type="entry name" value="zf-RING_2"/>
    <property type="match status" value="2"/>
</dbReference>
<evidence type="ECO:0000256" key="2">
    <source>
        <dbReference type="ARBA" id="ARBA00004906"/>
    </source>
</evidence>
<feature type="transmembrane region" description="Helical" evidence="10">
    <location>
        <begin position="163"/>
        <end position="191"/>
    </location>
</feature>
<evidence type="ECO:0000256" key="3">
    <source>
        <dbReference type="ARBA" id="ARBA00012483"/>
    </source>
</evidence>
<dbReference type="EC" id="2.3.2.27" evidence="3"/>
<proteinExistence type="inferred from homology"/>
<keyword evidence="5 9" id="KW-0863">Zinc-finger</keyword>
<name>D7MIV2_ARALL</name>
<feature type="domain" description="RING-type" evidence="11">
    <location>
        <begin position="108"/>
        <end position="150"/>
    </location>
</feature>
<evidence type="ECO:0000313" key="13">
    <source>
        <dbReference type="Proteomes" id="UP000008694"/>
    </source>
</evidence>
<dbReference type="InterPro" id="IPR013083">
    <property type="entry name" value="Znf_RING/FYVE/PHD"/>
</dbReference>
<evidence type="ECO:0000256" key="9">
    <source>
        <dbReference type="PROSITE-ProRule" id="PRU00175"/>
    </source>
</evidence>
<dbReference type="eggNOG" id="KOG0800">
    <property type="taxonomic scope" value="Eukaryota"/>
</dbReference>
<evidence type="ECO:0000256" key="7">
    <source>
        <dbReference type="ARBA" id="ARBA00022833"/>
    </source>
</evidence>
<evidence type="ECO:0000256" key="6">
    <source>
        <dbReference type="ARBA" id="ARBA00022786"/>
    </source>
</evidence>
<keyword evidence="4" id="KW-0479">Metal-binding</keyword>
<feature type="domain" description="RING-type" evidence="11">
    <location>
        <begin position="236"/>
        <end position="278"/>
    </location>
</feature>
<dbReference type="Proteomes" id="UP000008694">
    <property type="component" value="Unassembled WGS sequence"/>
</dbReference>
<accession>D7MIV2</accession>
<dbReference type="AlphaFoldDB" id="D7MIV2"/>
<dbReference type="PROSITE" id="PS50089">
    <property type="entry name" value="ZF_RING_2"/>
    <property type="match status" value="2"/>
</dbReference>
<dbReference type="Gene3D" id="3.30.40.10">
    <property type="entry name" value="Zinc/RING finger domain, C3HC4 (zinc finger)"/>
    <property type="match status" value="2"/>
</dbReference>
<sequence length="282" mass="32052">MESPPSQDMDSSPTGLFLFMLPLMAIVGIVIYFDRICIEPIQQPPTEIALETHQNSHPLPQSQEDIETGHVMLPQPQQDITIGCMTWINETTVLEFKDIEEGSNKICCPICLEEFEDGHEIIRINMCRHVFHRFCIDYWLNQNRSCPNCRCSLNARKSLEGDLILPVIMIIGTGYIVYYTIIGLLIVVTILSCCCTHSPPPPRQVIETGHIPAINETAVETIIKLENVEEGDGGCCSICLEEFKIGHELMCIKKCRHVFHRFCIHSWFDTNRNCPICRCSVD</sequence>
<dbReference type="SMART" id="SM00184">
    <property type="entry name" value="RING"/>
    <property type="match status" value="2"/>
</dbReference>
<comment type="catalytic activity">
    <reaction evidence="1">
        <text>S-ubiquitinyl-[E2 ubiquitin-conjugating enzyme]-L-cysteine + [acceptor protein]-L-lysine = [E2 ubiquitin-conjugating enzyme]-L-cysteine + N(6)-ubiquitinyl-[acceptor protein]-L-lysine.</text>
        <dbReference type="EC" id="2.3.2.27"/>
    </reaction>
</comment>
<dbReference type="PANTHER" id="PTHR14155:SF622">
    <property type="entry name" value="RING_U-BOX SUPERFAMILY PROTEIN"/>
    <property type="match status" value="1"/>
</dbReference>
<dbReference type="HOGENOM" id="CLU_988117_0_0_1"/>
<dbReference type="Gramene" id="scaffold_703803.1">
    <property type="protein sequence ID" value="scaffold_703803.1"/>
    <property type="gene ID" value="scaffold_703803.1"/>
</dbReference>
<dbReference type="InterPro" id="IPR001841">
    <property type="entry name" value="Znf_RING"/>
</dbReference>
<keyword evidence="7" id="KW-0862">Zinc</keyword>
<keyword evidence="13" id="KW-1185">Reference proteome</keyword>
<evidence type="ECO:0000259" key="11">
    <source>
        <dbReference type="PROSITE" id="PS50089"/>
    </source>
</evidence>
<reference evidence="13" key="1">
    <citation type="journal article" date="2011" name="Nat. Genet.">
        <title>The Arabidopsis lyrata genome sequence and the basis of rapid genome size change.</title>
        <authorList>
            <person name="Hu T.T."/>
            <person name="Pattyn P."/>
            <person name="Bakker E.G."/>
            <person name="Cao J."/>
            <person name="Cheng J.-F."/>
            <person name="Clark R.M."/>
            <person name="Fahlgren N."/>
            <person name="Fawcett J.A."/>
            <person name="Grimwood J."/>
            <person name="Gundlach H."/>
            <person name="Haberer G."/>
            <person name="Hollister J.D."/>
            <person name="Ossowski S."/>
            <person name="Ottilar R.P."/>
            <person name="Salamov A.A."/>
            <person name="Schneeberger K."/>
            <person name="Spannagl M."/>
            <person name="Wang X."/>
            <person name="Yang L."/>
            <person name="Nasrallah M.E."/>
            <person name="Bergelson J."/>
            <person name="Carrington J.C."/>
            <person name="Gaut B.S."/>
            <person name="Schmutz J."/>
            <person name="Mayer K.F.X."/>
            <person name="Van de Peer Y."/>
            <person name="Grigoriev I.V."/>
            <person name="Nordborg M."/>
            <person name="Weigel D."/>
            <person name="Guo Y.-L."/>
        </authorList>
    </citation>
    <scope>NUCLEOTIDE SEQUENCE [LARGE SCALE GENOMIC DNA]</scope>
    <source>
        <strain evidence="13">cv. MN47</strain>
    </source>
</reference>
<evidence type="ECO:0000313" key="12">
    <source>
        <dbReference type="EMBL" id="EFH44853.1"/>
    </source>
</evidence>
<gene>
    <name evidence="12" type="ORF">ARALYDRAFT_916061</name>
</gene>
<comment type="similarity">
    <text evidence="8">Belongs to the RING-type zinc finger family. ATL subfamily.</text>
</comment>
<dbReference type="InterPro" id="IPR053238">
    <property type="entry name" value="RING-H2_zinc_finger"/>
</dbReference>
<evidence type="ECO:0000256" key="10">
    <source>
        <dbReference type="SAM" id="Phobius"/>
    </source>
</evidence>
<keyword evidence="10" id="KW-1133">Transmembrane helix</keyword>
<dbReference type="SUPFAM" id="SSF57850">
    <property type="entry name" value="RING/U-box"/>
    <property type="match status" value="2"/>
</dbReference>
<dbReference type="EMBL" id="GL348719">
    <property type="protein sequence ID" value="EFH44853.1"/>
    <property type="molecule type" value="Genomic_DNA"/>
</dbReference>
<dbReference type="PANTHER" id="PTHR14155">
    <property type="entry name" value="RING FINGER DOMAIN-CONTAINING"/>
    <property type="match status" value="1"/>
</dbReference>
<keyword evidence="6" id="KW-0833">Ubl conjugation pathway</keyword>